<feature type="region of interest" description="Disordered" evidence="3">
    <location>
        <begin position="409"/>
        <end position="546"/>
    </location>
</feature>
<dbReference type="GO" id="GO:0000281">
    <property type="term" value="P:mitotic cytokinesis"/>
    <property type="evidence" value="ECO:0007669"/>
    <property type="project" value="TreeGrafter"/>
</dbReference>
<feature type="compositionally biased region" description="Acidic residues" evidence="3">
    <location>
        <begin position="412"/>
        <end position="422"/>
    </location>
</feature>
<feature type="compositionally biased region" description="Basic and acidic residues" evidence="3">
    <location>
        <begin position="500"/>
        <end position="528"/>
    </location>
</feature>
<dbReference type="GO" id="GO:0005737">
    <property type="term" value="C:cytoplasm"/>
    <property type="evidence" value="ECO:0007669"/>
    <property type="project" value="UniProtKB-SubCell"/>
</dbReference>
<feature type="region of interest" description="Disordered" evidence="3">
    <location>
        <begin position="64"/>
        <end position="161"/>
    </location>
</feature>
<evidence type="ECO:0000256" key="3">
    <source>
        <dbReference type="SAM" id="MobiDB-lite"/>
    </source>
</evidence>
<feature type="region of interest" description="Disordered" evidence="3">
    <location>
        <begin position="821"/>
        <end position="855"/>
    </location>
</feature>
<dbReference type="GO" id="GO:0051310">
    <property type="term" value="P:metaphase chromosome alignment"/>
    <property type="evidence" value="ECO:0007669"/>
    <property type="project" value="TreeGrafter"/>
</dbReference>
<protein>
    <recommendedName>
        <fullName evidence="6">Inner centromere protein</fullName>
    </recommendedName>
</protein>
<dbReference type="GO" id="GO:1990385">
    <property type="term" value="C:meiotic spindle midzone"/>
    <property type="evidence" value="ECO:0007669"/>
    <property type="project" value="TreeGrafter"/>
</dbReference>
<feature type="compositionally biased region" description="Polar residues" evidence="3">
    <location>
        <begin position="108"/>
        <end position="120"/>
    </location>
</feature>
<feature type="compositionally biased region" description="Basic and acidic residues" evidence="3">
    <location>
        <begin position="482"/>
        <end position="493"/>
    </location>
</feature>
<comment type="subcellular location">
    <subcellularLocation>
        <location evidence="1">Cytoplasm</location>
    </subcellularLocation>
</comment>
<feature type="compositionally biased region" description="Basic residues" evidence="3">
    <location>
        <begin position="72"/>
        <end position="83"/>
    </location>
</feature>
<feature type="compositionally biased region" description="Basic and acidic residues" evidence="3">
    <location>
        <begin position="423"/>
        <end position="438"/>
    </location>
</feature>
<feature type="compositionally biased region" description="Polar residues" evidence="3">
    <location>
        <begin position="599"/>
        <end position="613"/>
    </location>
</feature>
<dbReference type="EMBL" id="CAJHNH020000088">
    <property type="protein sequence ID" value="CAG5115212.1"/>
    <property type="molecule type" value="Genomic_DNA"/>
</dbReference>
<dbReference type="GO" id="GO:0051257">
    <property type="term" value="P:meiotic spindle midzone assembly"/>
    <property type="evidence" value="ECO:0007669"/>
    <property type="project" value="TreeGrafter"/>
</dbReference>
<proteinExistence type="predicted"/>
<evidence type="ECO:0000256" key="2">
    <source>
        <dbReference type="ARBA" id="ARBA00022490"/>
    </source>
</evidence>
<dbReference type="PANTHER" id="PTHR13142:SF1">
    <property type="entry name" value="INNER CENTROMERE PROTEIN"/>
    <property type="match status" value="1"/>
</dbReference>
<feature type="region of interest" description="Disordered" evidence="3">
    <location>
        <begin position="782"/>
        <end position="805"/>
    </location>
</feature>
<reference evidence="4" key="1">
    <citation type="submission" date="2021-04" db="EMBL/GenBank/DDBJ databases">
        <authorList>
            <consortium name="Molecular Ecology Group"/>
        </authorList>
    </citation>
    <scope>NUCLEOTIDE SEQUENCE</scope>
</reference>
<evidence type="ECO:0000256" key="1">
    <source>
        <dbReference type="ARBA" id="ARBA00004496"/>
    </source>
</evidence>
<dbReference type="Proteomes" id="UP000678393">
    <property type="component" value="Unassembled WGS sequence"/>
</dbReference>
<gene>
    <name evidence="4" type="ORF">CUNI_LOCUS770</name>
</gene>
<dbReference type="GO" id="GO:0005634">
    <property type="term" value="C:nucleus"/>
    <property type="evidence" value="ECO:0007669"/>
    <property type="project" value="TreeGrafter"/>
</dbReference>
<sequence length="883" mass="100402">MKTEEWLCDLPKACRILTTPGLLCQSVLHEKLEEIAAEFVWLDEIYDEAIRMFSVKRAKLEQMPKTPSLKQKGGKASKAKILKVKNESEDSESPVNIKGVPTKLTFESPKSLSSNSDNTVTGGGRPLRNCRATSKVSYVDEDDLPKRSTRQSKKPINNHISNSSLCTESLQKMSSATVLLEVEPFIDSMTKVKTRPSVVAKQKSEEKSPSVRDRTKAYESMLKMRVSESPVLKQGGLAGINKSAHVVLEVISSPTVSASPKGQMSGHSSDPGCGHSTNVPSAKQSSEVDGARPTRTRLKLKKQKQEEEDMDVGMSRQPDATKERNSRKHSIHLTTDMETESDSCGQQSPDHHREILNETETVITEIYDIGEKGQPAKLREFEIVQTKTTPICERLRPLVAADCVSDQGFNDGDMESTQESSDDSQRADRASHDLKGKQVDSSTQILIRKNSENGCGDENSRCKSNKDSGVVSEVASKADSTFVKEKKSLESKTRVTRTRTKAEKETVSQETPTERMTRTRQRKQEESQKTSQDLKPASRMKKAVDPNKLAICGSDDEIIAGSPVVAPSRASLRGAAKKRIADERGLSPRPKRSCVGDESTLNIRSPPQSTSSPLKRKDAAQLSEGYDKVASPRRSPRAFKFNSAQKVTSGFLNRTPGFGQNTSKLCSFLSNTPTCRSTSFLTSFLKRNTPPPKQNNQVLQEQKRQKLLEKENRDMERLKRAADLRKKRIEDQKRMREEKEQKVAEARGVRLRNEEEYKNRINKKMEDKATLKVKVMEERIKEEREKQKQRLRKQMEADTRRKVEEEERLKKFLEQEEEAKMHEEFMQRKKEFEEAERRRQIAEEKRKHDERLAELEQRRQEELTRLRLAEEEKERERERTRLE</sequence>
<feature type="non-terminal residue" evidence="4">
    <location>
        <position position="1"/>
    </location>
</feature>
<feature type="region of interest" description="Disordered" evidence="3">
    <location>
        <begin position="255"/>
        <end position="350"/>
    </location>
</feature>
<name>A0A8S3YIM9_9EUPU</name>
<feature type="compositionally biased region" description="Polar residues" evidence="3">
    <location>
        <begin position="255"/>
        <end position="268"/>
    </location>
</feature>
<feature type="region of interest" description="Disordered" evidence="3">
    <location>
        <begin position="570"/>
        <end position="635"/>
    </location>
</feature>
<evidence type="ECO:0008006" key="6">
    <source>
        <dbReference type="Google" id="ProtNLM"/>
    </source>
</evidence>
<keyword evidence="2" id="KW-0963">Cytoplasm</keyword>
<evidence type="ECO:0000313" key="4">
    <source>
        <dbReference type="EMBL" id="CAG5115212.1"/>
    </source>
</evidence>
<keyword evidence="5" id="KW-1185">Reference proteome</keyword>
<dbReference type="AlphaFoldDB" id="A0A8S3YIM9"/>
<accession>A0A8S3YIM9</accession>
<dbReference type="OrthoDB" id="6123at2759"/>
<evidence type="ECO:0000313" key="5">
    <source>
        <dbReference type="Proteomes" id="UP000678393"/>
    </source>
</evidence>
<comment type="caution">
    <text evidence="4">The sequence shown here is derived from an EMBL/GenBank/DDBJ whole genome shotgun (WGS) entry which is preliminary data.</text>
</comment>
<feature type="compositionally biased region" description="Basic and acidic residues" evidence="3">
    <location>
        <begin position="202"/>
        <end position="214"/>
    </location>
</feature>
<dbReference type="GO" id="GO:0000776">
    <property type="term" value="C:kinetochore"/>
    <property type="evidence" value="ECO:0007669"/>
    <property type="project" value="TreeGrafter"/>
</dbReference>
<dbReference type="GO" id="GO:0030496">
    <property type="term" value="C:midbody"/>
    <property type="evidence" value="ECO:0007669"/>
    <property type="project" value="TreeGrafter"/>
</dbReference>
<dbReference type="PANTHER" id="PTHR13142">
    <property type="entry name" value="INNER CENTROMERE PROTEIN"/>
    <property type="match status" value="1"/>
</dbReference>
<organism evidence="4 5">
    <name type="scientific">Candidula unifasciata</name>
    <dbReference type="NCBI Taxonomy" id="100452"/>
    <lineage>
        <taxon>Eukaryota</taxon>
        <taxon>Metazoa</taxon>
        <taxon>Spiralia</taxon>
        <taxon>Lophotrochozoa</taxon>
        <taxon>Mollusca</taxon>
        <taxon>Gastropoda</taxon>
        <taxon>Heterobranchia</taxon>
        <taxon>Euthyneura</taxon>
        <taxon>Panpulmonata</taxon>
        <taxon>Eupulmonata</taxon>
        <taxon>Stylommatophora</taxon>
        <taxon>Helicina</taxon>
        <taxon>Helicoidea</taxon>
        <taxon>Geomitridae</taxon>
        <taxon>Candidula</taxon>
    </lineage>
</organism>
<feature type="region of interest" description="Disordered" evidence="3">
    <location>
        <begin position="193"/>
        <end position="214"/>
    </location>
</feature>
<feature type="compositionally biased region" description="Polar residues" evidence="3">
    <location>
        <begin position="275"/>
        <end position="287"/>
    </location>
</feature>
<dbReference type="GO" id="GO:0032133">
    <property type="term" value="C:chromosome passenger complex"/>
    <property type="evidence" value="ECO:0007669"/>
    <property type="project" value="TreeGrafter"/>
</dbReference>